<dbReference type="OrthoDB" id="10380514at2759"/>
<keyword evidence="3" id="KW-1185">Reference proteome</keyword>
<evidence type="ECO:0000256" key="1">
    <source>
        <dbReference type="SAM" id="SignalP"/>
    </source>
</evidence>
<dbReference type="EMBL" id="OC918988">
    <property type="protein sequence ID" value="CAD7650507.1"/>
    <property type="molecule type" value="Genomic_DNA"/>
</dbReference>
<keyword evidence="1" id="KW-0732">Signal</keyword>
<sequence>MKMQIILSVLMALICVKVNGQTTHKSTVSPPHEFKCMKEFYQKYCAEKDDNVFKQLEKCEHKNPKEIKDIEIHCVEKIRKAAGKTGELTHLEYQALECDAKLGEEVRHRHT</sequence>
<feature type="signal peptide" evidence="1">
    <location>
        <begin position="1"/>
        <end position="20"/>
    </location>
</feature>
<protein>
    <submittedName>
        <fullName evidence="2">Uncharacterized protein</fullName>
    </submittedName>
</protein>
<organism evidence="2">
    <name type="scientific">Oppiella nova</name>
    <dbReference type="NCBI Taxonomy" id="334625"/>
    <lineage>
        <taxon>Eukaryota</taxon>
        <taxon>Metazoa</taxon>
        <taxon>Ecdysozoa</taxon>
        <taxon>Arthropoda</taxon>
        <taxon>Chelicerata</taxon>
        <taxon>Arachnida</taxon>
        <taxon>Acari</taxon>
        <taxon>Acariformes</taxon>
        <taxon>Sarcoptiformes</taxon>
        <taxon>Oribatida</taxon>
        <taxon>Brachypylina</taxon>
        <taxon>Oppioidea</taxon>
        <taxon>Oppiidae</taxon>
        <taxon>Oppiella</taxon>
    </lineage>
</organism>
<dbReference type="AlphaFoldDB" id="A0A7R9QN81"/>
<accession>A0A7R9QN81</accession>
<dbReference type="Proteomes" id="UP000728032">
    <property type="component" value="Unassembled WGS sequence"/>
</dbReference>
<gene>
    <name evidence="2" type="ORF">ONB1V03_LOCUS7844</name>
</gene>
<reference evidence="2" key="1">
    <citation type="submission" date="2020-11" db="EMBL/GenBank/DDBJ databases">
        <authorList>
            <person name="Tran Van P."/>
        </authorList>
    </citation>
    <scope>NUCLEOTIDE SEQUENCE</scope>
</reference>
<evidence type="ECO:0000313" key="3">
    <source>
        <dbReference type="Proteomes" id="UP000728032"/>
    </source>
</evidence>
<evidence type="ECO:0000313" key="2">
    <source>
        <dbReference type="EMBL" id="CAD7650507.1"/>
    </source>
</evidence>
<name>A0A7R9QN81_9ACAR</name>
<dbReference type="EMBL" id="CAJPVJ010004163">
    <property type="protein sequence ID" value="CAG2168354.1"/>
    <property type="molecule type" value="Genomic_DNA"/>
</dbReference>
<feature type="chain" id="PRO_5036403815" evidence="1">
    <location>
        <begin position="21"/>
        <end position="111"/>
    </location>
</feature>
<proteinExistence type="predicted"/>